<dbReference type="EMBL" id="UYRX01001124">
    <property type="protein sequence ID" value="VDK88312.1"/>
    <property type="molecule type" value="Genomic_DNA"/>
</dbReference>
<evidence type="ECO:0000313" key="3">
    <source>
        <dbReference type="EMBL" id="VDK88312.1"/>
    </source>
</evidence>
<dbReference type="AlphaFoldDB" id="A0A3P6TJK4"/>
<keyword evidence="4" id="KW-1185">Reference proteome</keyword>
<sequence length="80" mass="8219">MTKLLRTFIVLIFCAAQQPAAPAGGAQQMADMAQPMPANEPMPANDGAAEEGEAAMAEEDGAKMPAAEMPTAEMPGAEMP</sequence>
<evidence type="ECO:0000256" key="2">
    <source>
        <dbReference type="SAM" id="SignalP"/>
    </source>
</evidence>
<evidence type="ECO:0000313" key="4">
    <source>
        <dbReference type="Proteomes" id="UP000277928"/>
    </source>
</evidence>
<feature type="compositionally biased region" description="Acidic residues" evidence="1">
    <location>
        <begin position="48"/>
        <end position="59"/>
    </location>
</feature>
<dbReference type="Proteomes" id="UP000277928">
    <property type="component" value="Unassembled WGS sequence"/>
</dbReference>
<accession>A0A3P6TJK4</accession>
<name>A0A3P6TJK4_LITSI</name>
<keyword evidence="2" id="KW-0732">Signal</keyword>
<reference evidence="3 4" key="1">
    <citation type="submission" date="2018-08" db="EMBL/GenBank/DDBJ databases">
        <authorList>
            <person name="Laetsch R D."/>
            <person name="Stevens L."/>
            <person name="Kumar S."/>
            <person name="Blaxter L. M."/>
        </authorList>
    </citation>
    <scope>NUCLEOTIDE SEQUENCE [LARGE SCALE GENOMIC DNA]</scope>
</reference>
<feature type="non-terminal residue" evidence="3">
    <location>
        <position position="80"/>
    </location>
</feature>
<evidence type="ECO:0000256" key="1">
    <source>
        <dbReference type="SAM" id="MobiDB-lite"/>
    </source>
</evidence>
<gene>
    <name evidence="3" type="ORF">NLS_LOCUS8606</name>
</gene>
<feature type="region of interest" description="Disordered" evidence="1">
    <location>
        <begin position="35"/>
        <end position="80"/>
    </location>
</feature>
<protein>
    <submittedName>
        <fullName evidence="3">Uncharacterized protein</fullName>
    </submittedName>
</protein>
<organism evidence="3 4">
    <name type="scientific">Litomosoides sigmodontis</name>
    <name type="common">Filarial nematode worm</name>
    <dbReference type="NCBI Taxonomy" id="42156"/>
    <lineage>
        <taxon>Eukaryota</taxon>
        <taxon>Metazoa</taxon>
        <taxon>Ecdysozoa</taxon>
        <taxon>Nematoda</taxon>
        <taxon>Chromadorea</taxon>
        <taxon>Rhabditida</taxon>
        <taxon>Spirurina</taxon>
        <taxon>Spiruromorpha</taxon>
        <taxon>Filarioidea</taxon>
        <taxon>Onchocercidae</taxon>
        <taxon>Litomosoides</taxon>
    </lineage>
</organism>
<feature type="signal peptide" evidence="2">
    <location>
        <begin position="1"/>
        <end position="16"/>
    </location>
</feature>
<proteinExistence type="predicted"/>
<feature type="chain" id="PRO_5017993398" evidence="2">
    <location>
        <begin position="17"/>
        <end position="80"/>
    </location>
</feature>